<evidence type="ECO:0000313" key="2">
    <source>
        <dbReference type="EMBL" id="SFT73035.1"/>
    </source>
</evidence>
<reference evidence="3" key="1">
    <citation type="submission" date="2016-10" db="EMBL/GenBank/DDBJ databases">
        <authorList>
            <person name="Varghese N."/>
            <person name="Submissions S."/>
        </authorList>
    </citation>
    <scope>NUCLEOTIDE SEQUENCE [LARGE SCALE GENOMIC DNA]</scope>
    <source>
        <strain evidence="3">DSM 23445</strain>
    </source>
</reference>
<gene>
    <name evidence="2" type="ORF">SAMN04489724_1882</name>
</gene>
<dbReference type="RefSeq" id="WP_091692399.1">
    <property type="nucleotide sequence ID" value="NZ_FPBF01000002.1"/>
</dbReference>
<dbReference type="STRING" id="305507.SAMN04489724_1882"/>
<keyword evidence="3" id="KW-1185">Reference proteome</keyword>
<name>A0A1I7ADR1_9BACT</name>
<evidence type="ECO:0000313" key="3">
    <source>
        <dbReference type="Proteomes" id="UP000199673"/>
    </source>
</evidence>
<proteinExistence type="predicted"/>
<sequence length="203" mass="22885">MKKLPGLFLLLFLFSITSTFAQTSDSRKEMNQLLSKNLKYPTELRQTETEGLVVVSIAMDSRGIMTGDYEILSGDLAFEEEVSRTLNLLRENWDPSYLEGKTYGEEYLMSFDFKLSKGAGFPPNPFLTSFQKKAEVSPLDAVSQALAENPFSPKLYKNRAEILSNEGLNLRAEMDLNQAEFLENRMLTEVVIVGYLSQGPKSL</sequence>
<accession>A0A1I7ADR1</accession>
<dbReference type="AlphaFoldDB" id="A0A1I7ADR1"/>
<feature type="signal peptide" evidence="1">
    <location>
        <begin position="1"/>
        <end position="21"/>
    </location>
</feature>
<dbReference type="OrthoDB" id="823632at2"/>
<dbReference type="SUPFAM" id="SSF74653">
    <property type="entry name" value="TolA/TonB C-terminal domain"/>
    <property type="match status" value="1"/>
</dbReference>
<protein>
    <recommendedName>
        <fullName evidence="4">TonB protein C-terminal</fullName>
    </recommendedName>
</protein>
<evidence type="ECO:0008006" key="4">
    <source>
        <dbReference type="Google" id="ProtNLM"/>
    </source>
</evidence>
<organism evidence="2 3">
    <name type="scientific">Algoriphagus locisalis</name>
    <dbReference type="NCBI Taxonomy" id="305507"/>
    <lineage>
        <taxon>Bacteria</taxon>
        <taxon>Pseudomonadati</taxon>
        <taxon>Bacteroidota</taxon>
        <taxon>Cytophagia</taxon>
        <taxon>Cytophagales</taxon>
        <taxon>Cyclobacteriaceae</taxon>
        <taxon>Algoriphagus</taxon>
    </lineage>
</organism>
<dbReference type="Proteomes" id="UP000199673">
    <property type="component" value="Unassembled WGS sequence"/>
</dbReference>
<dbReference type="EMBL" id="FPBF01000002">
    <property type="protein sequence ID" value="SFT73035.1"/>
    <property type="molecule type" value="Genomic_DNA"/>
</dbReference>
<dbReference type="Gene3D" id="3.30.1150.10">
    <property type="match status" value="1"/>
</dbReference>
<keyword evidence="1" id="KW-0732">Signal</keyword>
<feature type="chain" id="PRO_5011436708" description="TonB protein C-terminal" evidence="1">
    <location>
        <begin position="22"/>
        <end position="203"/>
    </location>
</feature>
<evidence type="ECO:0000256" key="1">
    <source>
        <dbReference type="SAM" id="SignalP"/>
    </source>
</evidence>